<dbReference type="InterPro" id="IPR034763">
    <property type="entry name" value="P14a_insect"/>
</dbReference>
<feature type="signal peptide" evidence="5">
    <location>
        <begin position="1"/>
        <end position="26"/>
    </location>
</feature>
<dbReference type="PIRSF" id="PIRSF038921">
    <property type="entry name" value="P14a"/>
    <property type="match status" value="1"/>
</dbReference>
<dbReference type="Gene3D" id="3.40.33.10">
    <property type="entry name" value="CAP"/>
    <property type="match status" value="1"/>
</dbReference>
<dbReference type="InterPro" id="IPR001283">
    <property type="entry name" value="CRISP-related"/>
</dbReference>
<feature type="domain" description="SCP" evidence="6">
    <location>
        <begin position="68"/>
        <end position="236"/>
    </location>
</feature>
<dbReference type="EMBL" id="GALA01000945">
    <property type="protein sequence ID" value="JAA93907.1"/>
    <property type="molecule type" value="mRNA"/>
</dbReference>
<comment type="subcellular location">
    <subcellularLocation>
        <location evidence="1">Secreted</location>
    </subcellularLocation>
</comment>
<dbReference type="PANTHER" id="PTHR10334">
    <property type="entry name" value="CYSTEINE-RICH SECRETORY PROTEIN-RELATED"/>
    <property type="match status" value="1"/>
</dbReference>
<dbReference type="InterPro" id="IPR014044">
    <property type="entry name" value="CAP_dom"/>
</dbReference>
<sequence length="269" mass="30976">MFSNNFARFLFVLYIVLLTVVTLSSTYKTQNYCAKDICSTADKKHIGCDATRQFLSTCSEPRLVPMSTKRKNLILMMHNRLRNKVASGGLKKYKKASNMSVMIWDDELAYLAELNVRQCEMKHDECRSTARFKYAGQNLARRWLNQRLPHYNDNIKTSIMGWFNEHKDASMQYIRSYSKPKTNKMIGHFTALIRDESTHVGCAISTYNKSYVVKGQHYDGKEFLLGCNYAHNNILNKPIYIEGRPCSKCPNGVKCHRTYTALCDVNSSV</sequence>
<evidence type="ECO:0000256" key="1">
    <source>
        <dbReference type="ARBA" id="ARBA00004613"/>
    </source>
</evidence>
<protein>
    <submittedName>
        <fullName evidence="7">Putative salivary ag5 protein</fullName>
    </submittedName>
</protein>
<dbReference type="SMART" id="SM00198">
    <property type="entry name" value="SCP"/>
    <property type="match status" value="1"/>
</dbReference>
<dbReference type="SUPFAM" id="SSF55797">
    <property type="entry name" value="PR-1-like"/>
    <property type="match status" value="1"/>
</dbReference>
<evidence type="ECO:0000256" key="3">
    <source>
        <dbReference type="ARBA" id="ARBA00022525"/>
    </source>
</evidence>
<dbReference type="CDD" id="cd05380">
    <property type="entry name" value="CAP_euk"/>
    <property type="match status" value="1"/>
</dbReference>
<evidence type="ECO:0000259" key="6">
    <source>
        <dbReference type="SMART" id="SM00198"/>
    </source>
</evidence>
<dbReference type="AlphaFoldDB" id="T1E2V6"/>
<evidence type="ECO:0000313" key="7">
    <source>
        <dbReference type="EMBL" id="JAA93907.1"/>
    </source>
</evidence>
<proteinExistence type="evidence at transcript level"/>
<name>T1E2V6_9DIPT</name>
<dbReference type="InterPro" id="IPR035940">
    <property type="entry name" value="CAP_sf"/>
</dbReference>
<dbReference type="GO" id="GO:0005576">
    <property type="term" value="C:extracellular region"/>
    <property type="evidence" value="ECO:0007669"/>
    <property type="project" value="UniProtKB-SubCell"/>
</dbReference>
<reference evidence="7" key="1">
    <citation type="journal article" date="2013" name="BMC Genomics">
        <title>A deep insight into the sialotranscriptome of the mosquito, Psorophora albipes.</title>
        <authorList>
            <person name="Chagas A.C."/>
            <person name="Calvo E."/>
            <person name="Rios-Velasquez C.M."/>
            <person name="Pessoa F.A."/>
            <person name="Medeiros J.F."/>
            <person name="Ribeiro J.M."/>
        </authorList>
    </citation>
    <scope>NUCLEOTIDE SEQUENCE</scope>
</reference>
<feature type="chain" id="PRO_5004574761" evidence="5">
    <location>
        <begin position="27"/>
        <end position="269"/>
    </location>
</feature>
<keyword evidence="4 5" id="KW-0732">Signal</keyword>
<keyword evidence="3" id="KW-0964">Secreted</keyword>
<comment type="similarity">
    <text evidence="2">Belongs to the CRISP family.</text>
</comment>
<organism evidence="7">
    <name type="scientific">Psorophora albipes</name>
    <dbReference type="NCBI Taxonomy" id="869069"/>
    <lineage>
        <taxon>Eukaryota</taxon>
        <taxon>Metazoa</taxon>
        <taxon>Ecdysozoa</taxon>
        <taxon>Arthropoda</taxon>
        <taxon>Hexapoda</taxon>
        <taxon>Insecta</taxon>
        <taxon>Pterygota</taxon>
        <taxon>Neoptera</taxon>
        <taxon>Endopterygota</taxon>
        <taxon>Diptera</taxon>
        <taxon>Nematocera</taxon>
        <taxon>Culicoidea</taxon>
        <taxon>Culicidae</taxon>
        <taxon>Culicinae</taxon>
        <taxon>Aedini</taxon>
        <taxon>Psorophora</taxon>
    </lineage>
</organism>
<evidence type="ECO:0000256" key="2">
    <source>
        <dbReference type="ARBA" id="ARBA00009923"/>
    </source>
</evidence>
<evidence type="ECO:0000256" key="4">
    <source>
        <dbReference type="ARBA" id="ARBA00022729"/>
    </source>
</evidence>
<accession>T1E2V6</accession>
<evidence type="ECO:0000256" key="5">
    <source>
        <dbReference type="SAM" id="SignalP"/>
    </source>
</evidence>
<dbReference type="Pfam" id="PF00188">
    <property type="entry name" value="CAP"/>
    <property type="match status" value="1"/>
</dbReference>